<accession>A0A380XEW7</accession>
<evidence type="ECO:0000313" key="2">
    <source>
        <dbReference type="Proteomes" id="UP000465778"/>
    </source>
</evidence>
<gene>
    <name evidence="1" type="ORF">KIS1582_3202</name>
</gene>
<sequence length="128" mass="14220">MENVSNAVKLESIKSFQSTIGKLEKALTQMTEKGANTTLVEKRYKACCIGLVVLENVWNQRPHSYTGEDLAEASKVLSGLIPSIESAYARLKDGSPQRILLERRIKALELAAEALEDFHKRNSTNSVE</sequence>
<dbReference type="GeneID" id="67522501"/>
<protein>
    <submittedName>
        <fullName evidence="1">Uncharacterized protein</fullName>
    </submittedName>
</protein>
<dbReference type="AlphaFoldDB" id="A0A380XEW7"/>
<name>A0A380XEW7_CYTFI</name>
<dbReference type="OrthoDB" id="2313808at2"/>
<proteinExistence type="predicted"/>
<organism evidence="1 2">
    <name type="scientific">Cytobacillus firmus</name>
    <name type="common">Bacillus firmus</name>
    <dbReference type="NCBI Taxonomy" id="1399"/>
    <lineage>
        <taxon>Bacteria</taxon>
        <taxon>Bacillati</taxon>
        <taxon>Bacillota</taxon>
        <taxon>Bacilli</taxon>
        <taxon>Bacillales</taxon>
        <taxon>Bacillaceae</taxon>
        <taxon>Cytobacillus</taxon>
    </lineage>
</organism>
<dbReference type="Proteomes" id="UP000465778">
    <property type="component" value="Unassembled WGS sequence"/>
</dbReference>
<dbReference type="EMBL" id="VDEM01000041">
    <property type="protein sequence ID" value="KAF0822958.1"/>
    <property type="molecule type" value="Genomic_DNA"/>
</dbReference>
<reference evidence="1 2" key="1">
    <citation type="journal article" date="2020" name="G3 (Bethesda)">
        <title>Whole Genome Sequencing and Comparative Genomics of Two Nematicidal Bacillus Strains Reveals a Wide Range of Possible Virulence Factors.</title>
        <authorList>
            <person name="Susic N."/>
            <person name="Janezic S."/>
            <person name="Rupnik M."/>
            <person name="Geric Stare B."/>
        </authorList>
    </citation>
    <scope>NUCLEOTIDE SEQUENCE [LARGE SCALE GENOMIC DNA]</scope>
    <source>
        <strain evidence="1 2">I-1582</strain>
    </source>
</reference>
<comment type="caution">
    <text evidence="1">The sequence shown here is derived from an EMBL/GenBank/DDBJ whole genome shotgun (WGS) entry which is preliminary data.</text>
</comment>
<dbReference type="RefSeq" id="WP_061792416.1">
    <property type="nucleotide sequence ID" value="NZ_JABVDD010000080.1"/>
</dbReference>
<evidence type="ECO:0000313" key="1">
    <source>
        <dbReference type="EMBL" id="KAF0822958.1"/>
    </source>
</evidence>